<feature type="compositionally biased region" description="Basic residues" evidence="1">
    <location>
        <begin position="515"/>
        <end position="527"/>
    </location>
</feature>
<evidence type="ECO:0000313" key="4">
    <source>
        <dbReference type="Proteomes" id="UP000018890"/>
    </source>
</evidence>
<evidence type="ECO:0000256" key="2">
    <source>
        <dbReference type="SAM" id="Phobius"/>
    </source>
</evidence>
<accession>W4Q5A4</accession>
<dbReference type="AlphaFoldDB" id="W4Q5A4"/>
<evidence type="ECO:0000313" key="3">
    <source>
        <dbReference type="EMBL" id="GAE26883.1"/>
    </source>
</evidence>
<keyword evidence="4" id="KW-1185">Reference proteome</keyword>
<reference evidence="3" key="1">
    <citation type="journal article" date="2014" name="Genome Announc.">
        <title>Draft Genome Sequences of Three Alkaliphilic Bacillus Strains, Bacillus wakoensis JCM 9140T, Bacillus akibai JCM 9157T, and Bacillus hemicellulosilyticus JCM 9152T.</title>
        <authorList>
            <person name="Yuki M."/>
            <person name="Oshima K."/>
            <person name="Suda W."/>
            <person name="Oshida Y."/>
            <person name="Kitamura K."/>
            <person name="Iida T."/>
            <person name="Hattori M."/>
            <person name="Ohkuma M."/>
        </authorList>
    </citation>
    <scope>NUCLEOTIDE SEQUENCE [LARGE SCALE GENOMIC DNA]</scope>
    <source>
        <strain evidence="3">JCM 9140</strain>
    </source>
</reference>
<keyword evidence="2" id="KW-0812">Transmembrane</keyword>
<feature type="transmembrane region" description="Helical" evidence="2">
    <location>
        <begin position="187"/>
        <end position="208"/>
    </location>
</feature>
<keyword evidence="2" id="KW-1133">Transmembrane helix</keyword>
<dbReference type="RefSeq" id="WP_052002254.1">
    <property type="nucleotide sequence ID" value="NZ_BAUT01000034.1"/>
</dbReference>
<organism evidence="3 4">
    <name type="scientific">Halalkalibacter wakoensis JCM 9140</name>
    <dbReference type="NCBI Taxonomy" id="1236970"/>
    <lineage>
        <taxon>Bacteria</taxon>
        <taxon>Bacillati</taxon>
        <taxon>Bacillota</taxon>
        <taxon>Bacilli</taxon>
        <taxon>Bacillales</taxon>
        <taxon>Bacillaceae</taxon>
        <taxon>Halalkalibacter</taxon>
    </lineage>
</organism>
<feature type="region of interest" description="Disordered" evidence="1">
    <location>
        <begin position="1"/>
        <end position="31"/>
    </location>
</feature>
<feature type="region of interest" description="Disordered" evidence="1">
    <location>
        <begin position="503"/>
        <end position="527"/>
    </location>
</feature>
<dbReference type="OrthoDB" id="266913at2"/>
<dbReference type="EMBL" id="BAUT01000034">
    <property type="protein sequence ID" value="GAE26883.1"/>
    <property type="molecule type" value="Genomic_DNA"/>
</dbReference>
<dbReference type="STRING" id="1236970.JCM9140_2989"/>
<evidence type="ECO:0000256" key="1">
    <source>
        <dbReference type="SAM" id="MobiDB-lite"/>
    </source>
</evidence>
<feature type="compositionally biased region" description="Basic and acidic residues" evidence="1">
    <location>
        <begin position="19"/>
        <end position="31"/>
    </location>
</feature>
<dbReference type="Proteomes" id="UP000018890">
    <property type="component" value="Unassembled WGS sequence"/>
</dbReference>
<evidence type="ECO:0008006" key="5">
    <source>
        <dbReference type="Google" id="ProtNLM"/>
    </source>
</evidence>
<name>W4Q5A4_9BACI</name>
<protein>
    <recommendedName>
        <fullName evidence="5">ATP-binding protein</fullName>
    </recommendedName>
</protein>
<proteinExistence type="predicted"/>
<gene>
    <name evidence="3" type="ORF">JCM9140_2989</name>
</gene>
<sequence length="527" mass="59249">MLKGTKIVRKPTNPMGDSGSKEREDEKKETQAETLIRLGSKAEFFENELQEAFAALVVNDHKEVWKVKSKRFKMWLMKQFYDETGKPPTPDAMNQAIGVIEMKAAFEGEEHTLHIRVAEKDGKYYYDLTNEGWRAVVIEPGKCTVLADPPTLFTRNKNMKAQVEPDFDGDIRLLLDHVRIKKEDDQLLYLVYVITCFIPNIPHLVLVLSGEKGASKSTSMRMTRQVVDPAVRDLLTMPNSIQDLVLSLANNYMPIFDNLEGLSPDKSNLLCISSTGGGFSKRALWTDDDETLLDIRRCVGLTGINVVVTKADLIDRSAIIELERIPENERREESMVWSAFEADKPSIVGGALKALSDAMTLYPKVKLEKLPRMADFARWGYAIAEVLGYGGERFIQAYQNNRNQANEEAISSHPVANAVVALMKDEPSWSGSVSTLLKELEDVAEREKINTHVRLFPKAAHSLSSRLTEVKSNLLDVGITFDIRHAGHCKLISIKNEGTKALQASTETGEEVPKKRPVLKPKRKHNW</sequence>
<keyword evidence="2" id="KW-0472">Membrane</keyword>
<comment type="caution">
    <text evidence="3">The sequence shown here is derived from an EMBL/GenBank/DDBJ whole genome shotgun (WGS) entry which is preliminary data.</text>
</comment>